<sequence length="455" mass="51613">MGDLWDDLAVTQKERQQLTDSVQAIKDSCAKEHNKKHFGECPECWPRLINTIRDRYLNSSTKEWFSGRRLFLQELDTLFTQALAQKVGIAAIEQRIEDEKKEWYRDKLKSLGLVSAAKNSEQTKALQNLLSDRDMPVDDLIPALRSTISDGSIANQEAFDVFADRLKAAKTPQDKTDVYVDMFFQPQHDPEGAAKSQKYIEMLRNGAPLSDVINTMLRDRQANKGVQEQKLALQKQIEELRRAKAAHESDKAKKAKIRQDKADAAAAAEQQYKLPPCDSCGRPGNDQGYSACNYCLALSEVYHIPDRPMTIFCSDECWDNGAVKHDREAHSCASGSGCILLQEGEDVDMDQHNRTRGFCQECVLDHQIESIFCSLQCLDANFQKHREDVHIPKRDGAGQIGEDEVDLEYASEDKTKYRARKIESHWTPLDDALKEFTQKTGARRKDDPEAKPSDI</sequence>
<evidence type="ECO:0000256" key="2">
    <source>
        <dbReference type="SAM" id="MobiDB-lite"/>
    </source>
</evidence>
<feature type="region of interest" description="Disordered" evidence="2">
    <location>
        <begin position="433"/>
        <end position="455"/>
    </location>
</feature>
<accession>A0A9Q0AKE2</accession>
<comment type="caution">
    <text evidence="3">The sequence shown here is derived from an EMBL/GenBank/DDBJ whole genome shotgun (WGS) entry which is preliminary data.</text>
</comment>
<reference evidence="3" key="1">
    <citation type="submission" date="2021-03" db="EMBL/GenBank/DDBJ databases">
        <title>Revisited historic fungal species revealed as producer of novel bioactive compounds through whole genome sequencing and comparative genomics.</title>
        <authorList>
            <person name="Vignolle G.A."/>
            <person name="Hochenegger N."/>
            <person name="Mach R.L."/>
            <person name="Mach-Aigner A.R."/>
            <person name="Javad Rahimi M."/>
            <person name="Salim K.A."/>
            <person name="Chan C.M."/>
            <person name="Lim L.B.L."/>
            <person name="Cai F."/>
            <person name="Druzhinina I.S."/>
            <person name="U'Ren J.M."/>
            <person name="Derntl C."/>
        </authorList>
    </citation>
    <scope>NUCLEOTIDE SEQUENCE</scope>
    <source>
        <strain evidence="3">TUCIM 5799</strain>
    </source>
</reference>
<dbReference type="EMBL" id="JAFIMR010000022">
    <property type="protein sequence ID" value="KAI1865262.1"/>
    <property type="molecule type" value="Genomic_DNA"/>
</dbReference>
<proteinExistence type="predicted"/>
<evidence type="ECO:0000313" key="3">
    <source>
        <dbReference type="EMBL" id="KAI1865262.1"/>
    </source>
</evidence>
<name>A0A9Q0AKE2_9PEZI</name>
<evidence type="ECO:0000313" key="4">
    <source>
        <dbReference type="Proteomes" id="UP000829685"/>
    </source>
</evidence>
<protein>
    <submittedName>
        <fullName evidence="3">Uncharacterized protein</fullName>
    </submittedName>
</protein>
<keyword evidence="1" id="KW-0175">Coiled coil</keyword>
<gene>
    <name evidence="3" type="ORF">JX265_008309</name>
</gene>
<evidence type="ECO:0000256" key="1">
    <source>
        <dbReference type="SAM" id="Coils"/>
    </source>
</evidence>
<keyword evidence="4" id="KW-1185">Reference proteome</keyword>
<organism evidence="3 4">
    <name type="scientific">Neoarthrinium moseri</name>
    <dbReference type="NCBI Taxonomy" id="1658444"/>
    <lineage>
        <taxon>Eukaryota</taxon>
        <taxon>Fungi</taxon>
        <taxon>Dikarya</taxon>
        <taxon>Ascomycota</taxon>
        <taxon>Pezizomycotina</taxon>
        <taxon>Sordariomycetes</taxon>
        <taxon>Xylariomycetidae</taxon>
        <taxon>Amphisphaeriales</taxon>
        <taxon>Apiosporaceae</taxon>
        <taxon>Neoarthrinium</taxon>
    </lineage>
</organism>
<dbReference type="AlphaFoldDB" id="A0A9Q0AKE2"/>
<dbReference type="Proteomes" id="UP000829685">
    <property type="component" value="Unassembled WGS sequence"/>
</dbReference>
<feature type="coiled-coil region" evidence="1">
    <location>
        <begin position="223"/>
        <end position="253"/>
    </location>
</feature>